<dbReference type="Proteomes" id="UP001595821">
    <property type="component" value="Unassembled WGS sequence"/>
</dbReference>
<protein>
    <submittedName>
        <fullName evidence="1">Uncharacterized protein</fullName>
    </submittedName>
</protein>
<reference evidence="1 2" key="1">
    <citation type="journal article" date="2014" name="Int. J. Syst. Evol. Microbiol.">
        <title>Complete genome sequence of Corynebacterium casei LMG S-19264T (=DSM 44701T), isolated from a smear-ripened cheese.</title>
        <authorList>
            <consortium name="US DOE Joint Genome Institute (JGI-PGF)"/>
            <person name="Walter F."/>
            <person name="Albersmeier A."/>
            <person name="Kalinowski J."/>
            <person name="Ruckert C."/>
        </authorList>
    </citation>
    <scope>NUCLEOTIDE SEQUENCE [LARGE SCALE GENOMIC DNA]</scope>
    <source>
        <strain evidence="1 2">IBRC-M 10912</strain>
    </source>
</reference>
<proteinExistence type="predicted"/>
<dbReference type="GeneID" id="71853157"/>
<dbReference type="AlphaFoldDB" id="A0ABD5P4I0"/>
<dbReference type="EMBL" id="JBHSDJ010000131">
    <property type="protein sequence ID" value="MFC4249164.1"/>
    <property type="molecule type" value="Genomic_DNA"/>
</dbReference>
<accession>A0ABD5P4I0</accession>
<evidence type="ECO:0000313" key="1">
    <source>
        <dbReference type="EMBL" id="MFC4249164.1"/>
    </source>
</evidence>
<sequence>MCSDRDDQTAMETRYEMVVCEDGTLELRDRDDPDCWIATDSPVEIQQ</sequence>
<dbReference type="RefSeq" id="WP_246975081.1">
    <property type="nucleotide sequence ID" value="NZ_CP095397.1"/>
</dbReference>
<comment type="caution">
    <text evidence="1">The sequence shown here is derived from an EMBL/GenBank/DDBJ whole genome shotgun (WGS) entry which is preliminary data.</text>
</comment>
<organism evidence="1 2">
    <name type="scientific">Natribaculum luteum</name>
    <dbReference type="NCBI Taxonomy" id="1586232"/>
    <lineage>
        <taxon>Archaea</taxon>
        <taxon>Methanobacteriati</taxon>
        <taxon>Methanobacteriota</taxon>
        <taxon>Stenosarchaea group</taxon>
        <taxon>Halobacteria</taxon>
        <taxon>Halobacteriales</taxon>
        <taxon>Natrialbaceae</taxon>
        <taxon>Natribaculum</taxon>
    </lineage>
</organism>
<name>A0ABD5P4I0_9EURY</name>
<gene>
    <name evidence="1" type="ORF">ACFOZ7_19895</name>
</gene>
<evidence type="ECO:0000313" key="2">
    <source>
        <dbReference type="Proteomes" id="UP001595821"/>
    </source>
</evidence>